<feature type="transmembrane region" description="Helical" evidence="1">
    <location>
        <begin position="71"/>
        <end position="93"/>
    </location>
</feature>
<keyword evidence="1" id="KW-0812">Transmembrane</keyword>
<evidence type="ECO:0000313" key="4">
    <source>
        <dbReference type="Proteomes" id="UP000692954"/>
    </source>
</evidence>
<sequence>MESPLIIKSIKEMNEQCNFVQSTIKKLREKNSLQFDLNETLIHSEIEKTSLTDEQIFVKIGREQKSISSKCHMLGIFQRIFLIFLIYIFTAVLKEYVDKCCTEKDENYYKVLSKVNQHIEKTVIIYNSLSGMQLNLYKNNVLFQSKQYAYKLMLQQVYCKIFYMMI</sequence>
<dbReference type="EMBL" id="CAJJDN010000009">
    <property type="protein sequence ID" value="CAD8055565.1"/>
    <property type="molecule type" value="Genomic_DNA"/>
</dbReference>
<gene>
    <name evidence="3" type="ORF">PSON_ATCC_30995.1.T0090307</name>
</gene>
<dbReference type="AlphaFoldDB" id="A0A8S1KP63"/>
<organism evidence="3 4">
    <name type="scientific">Paramecium sonneborni</name>
    <dbReference type="NCBI Taxonomy" id="65129"/>
    <lineage>
        <taxon>Eukaryota</taxon>
        <taxon>Sar</taxon>
        <taxon>Alveolata</taxon>
        <taxon>Ciliophora</taxon>
        <taxon>Intramacronucleata</taxon>
        <taxon>Oligohymenophorea</taxon>
        <taxon>Peniculida</taxon>
        <taxon>Parameciidae</taxon>
        <taxon>Paramecium</taxon>
    </lineage>
</organism>
<dbReference type="Pfam" id="PF03031">
    <property type="entry name" value="NIF"/>
    <property type="match status" value="1"/>
</dbReference>
<dbReference type="Proteomes" id="UP000692954">
    <property type="component" value="Unassembled WGS sequence"/>
</dbReference>
<dbReference type="OrthoDB" id="285188at2759"/>
<proteinExistence type="predicted"/>
<dbReference type="InterPro" id="IPR004274">
    <property type="entry name" value="FCP1_dom"/>
</dbReference>
<evidence type="ECO:0000313" key="3">
    <source>
        <dbReference type="EMBL" id="CAD8055565.1"/>
    </source>
</evidence>
<accession>A0A8S1KP63</accession>
<keyword evidence="4" id="KW-1185">Reference proteome</keyword>
<evidence type="ECO:0000259" key="2">
    <source>
        <dbReference type="Pfam" id="PF03031"/>
    </source>
</evidence>
<keyword evidence="1" id="KW-0472">Membrane</keyword>
<protein>
    <recommendedName>
        <fullName evidence="2">FCP1 homology domain-containing protein</fullName>
    </recommendedName>
</protein>
<reference evidence="3" key="1">
    <citation type="submission" date="2021-01" db="EMBL/GenBank/DDBJ databases">
        <authorList>
            <consortium name="Genoscope - CEA"/>
            <person name="William W."/>
        </authorList>
    </citation>
    <scope>NUCLEOTIDE SEQUENCE</scope>
</reference>
<name>A0A8S1KP63_9CILI</name>
<evidence type="ECO:0000256" key="1">
    <source>
        <dbReference type="SAM" id="Phobius"/>
    </source>
</evidence>
<feature type="domain" description="FCP1 homology" evidence="2">
    <location>
        <begin position="35"/>
        <end position="106"/>
    </location>
</feature>
<comment type="caution">
    <text evidence="3">The sequence shown here is derived from an EMBL/GenBank/DDBJ whole genome shotgun (WGS) entry which is preliminary data.</text>
</comment>
<keyword evidence="1" id="KW-1133">Transmembrane helix</keyword>